<dbReference type="InterPro" id="IPR021139">
    <property type="entry name" value="NYN"/>
</dbReference>
<sequence>MFRLSTRETHPMSDKKTIWIVDGAYLFNHGRNKPFDYLKLKAEIERANGGRLHEAYYLNTTPDIATDSQNAFHSWLKSAAPRGPKMRVQLYSLKELNCTCPSCGQGFSRSVQKGVDVGIATLIVKLAAQNCYDRLILSAGDGDFEDAITYIKSDLHKEFWLHGAMANLSTDLQCYADEVLWIDDMHPAIDKDKPGSNGDGNRS</sequence>
<evidence type="ECO:0000259" key="1">
    <source>
        <dbReference type="Pfam" id="PF01936"/>
    </source>
</evidence>
<gene>
    <name evidence="2" type="ORF">CATMQ487_33860</name>
</gene>
<dbReference type="Pfam" id="PF01936">
    <property type="entry name" value="NYN"/>
    <property type="match status" value="1"/>
</dbReference>
<evidence type="ECO:0000313" key="3">
    <source>
        <dbReference type="Proteomes" id="UP001057498"/>
    </source>
</evidence>
<dbReference type="Proteomes" id="UP001057498">
    <property type="component" value="Chromosome"/>
</dbReference>
<accession>A0ABN6PTH6</accession>
<organism evidence="2 3">
    <name type="scientific">Sphaerotilus microaerophilus</name>
    <dbReference type="NCBI Taxonomy" id="2914710"/>
    <lineage>
        <taxon>Bacteria</taxon>
        <taxon>Pseudomonadati</taxon>
        <taxon>Pseudomonadota</taxon>
        <taxon>Betaproteobacteria</taxon>
        <taxon>Burkholderiales</taxon>
        <taxon>Sphaerotilaceae</taxon>
        <taxon>Sphaerotilus</taxon>
    </lineage>
</organism>
<name>A0ABN6PTH6_9BURK</name>
<dbReference type="PANTHER" id="PTHR35458:SF8">
    <property type="entry name" value="SLR0650 PROTEIN"/>
    <property type="match status" value="1"/>
</dbReference>
<reference evidence="2" key="1">
    <citation type="submission" date="2022-04" db="EMBL/GenBank/DDBJ databases">
        <title>Whole genome sequence of Sphaerotilus sp. FB-5.</title>
        <authorList>
            <person name="Takeda M."/>
            <person name="Narihara S."/>
            <person name="Akimoto M."/>
            <person name="Akimoto R."/>
            <person name="Nishiyashiki S."/>
            <person name="Murakami T."/>
        </authorList>
    </citation>
    <scope>NUCLEOTIDE SEQUENCE</scope>
    <source>
        <strain evidence="2">FB-5</strain>
    </source>
</reference>
<dbReference type="PANTHER" id="PTHR35458">
    <property type="entry name" value="SLR0755 PROTEIN"/>
    <property type="match status" value="1"/>
</dbReference>
<dbReference type="Gene3D" id="3.40.50.1010">
    <property type="entry name" value="5'-nuclease"/>
    <property type="match status" value="1"/>
</dbReference>
<proteinExistence type="predicted"/>
<dbReference type="EMBL" id="AP025730">
    <property type="protein sequence ID" value="BDI06416.1"/>
    <property type="molecule type" value="Genomic_DNA"/>
</dbReference>
<keyword evidence="3" id="KW-1185">Reference proteome</keyword>
<evidence type="ECO:0000313" key="2">
    <source>
        <dbReference type="EMBL" id="BDI06416.1"/>
    </source>
</evidence>
<feature type="domain" description="NYN" evidence="1">
    <location>
        <begin position="21"/>
        <end position="182"/>
    </location>
</feature>
<protein>
    <recommendedName>
        <fullName evidence="1">NYN domain-containing protein</fullName>
    </recommendedName>
</protein>
<dbReference type="InterPro" id="IPR047140">
    <property type="entry name" value="LabA"/>
</dbReference>